<dbReference type="RefSeq" id="WP_254602213.1">
    <property type="nucleotide sequence ID" value="NZ_CABVQB010000001.1"/>
</dbReference>
<dbReference type="Pfam" id="PF01575">
    <property type="entry name" value="MaoC_dehydratas"/>
    <property type="match status" value="1"/>
</dbReference>
<dbReference type="SUPFAM" id="SSF54637">
    <property type="entry name" value="Thioesterase/thiol ester dehydrase-isomerase"/>
    <property type="match status" value="1"/>
</dbReference>
<dbReference type="InterPro" id="IPR039375">
    <property type="entry name" value="NodN-like"/>
</dbReference>
<comment type="caution">
    <text evidence="3">The sequence shown here is derived from an EMBL/GenBank/DDBJ whole genome shotgun (WGS) entry which is preliminary data.</text>
</comment>
<dbReference type="PANTHER" id="PTHR42993">
    <property type="entry name" value="MAOC-LIKE DEHYDRATASE DOMAIN-CONTAINING PROTEIN"/>
    <property type="match status" value="1"/>
</dbReference>
<dbReference type="Gene3D" id="3.10.129.10">
    <property type="entry name" value="Hotdog Thioesterase"/>
    <property type="match status" value="1"/>
</dbReference>
<name>A0A833UR91_BURL3</name>
<accession>A0A833UR91</accession>
<dbReference type="CDD" id="cd03450">
    <property type="entry name" value="NodN"/>
    <property type="match status" value="1"/>
</dbReference>
<feature type="compositionally biased region" description="Basic and acidic residues" evidence="1">
    <location>
        <begin position="12"/>
        <end position="26"/>
    </location>
</feature>
<dbReference type="InterPro" id="IPR029069">
    <property type="entry name" value="HotDog_dom_sf"/>
</dbReference>
<feature type="region of interest" description="Disordered" evidence="1">
    <location>
        <begin position="1"/>
        <end position="27"/>
    </location>
</feature>
<evidence type="ECO:0000313" key="3">
    <source>
        <dbReference type="EMBL" id="KAF1040015.1"/>
    </source>
</evidence>
<evidence type="ECO:0000256" key="1">
    <source>
        <dbReference type="SAM" id="MobiDB-lite"/>
    </source>
</evidence>
<dbReference type="PANTHER" id="PTHR42993:SF1">
    <property type="entry name" value="MAOC-LIKE DEHYDRATASE DOMAIN-CONTAINING PROTEIN"/>
    <property type="match status" value="1"/>
</dbReference>
<proteinExistence type="predicted"/>
<gene>
    <name evidence="3" type="ORF">GAK33_01015</name>
</gene>
<feature type="domain" description="MaoC-like" evidence="2">
    <location>
        <begin position="39"/>
        <end position="148"/>
    </location>
</feature>
<organism evidence="3 4">
    <name type="scientific">Burkholderia lata (strain ATCC 17760 / DSM 23089 / LMG 22485 / NCIMB 9086 / R18194 / 383)</name>
    <dbReference type="NCBI Taxonomy" id="482957"/>
    <lineage>
        <taxon>Bacteria</taxon>
        <taxon>Pseudomonadati</taxon>
        <taxon>Pseudomonadota</taxon>
        <taxon>Betaproteobacteria</taxon>
        <taxon>Burkholderiales</taxon>
        <taxon>Burkholderiaceae</taxon>
        <taxon>Burkholderia</taxon>
        <taxon>Burkholderia cepacia complex</taxon>
    </lineage>
</organism>
<dbReference type="EMBL" id="WNDV01000002">
    <property type="protein sequence ID" value="KAF1040015.1"/>
    <property type="molecule type" value="Genomic_DNA"/>
</dbReference>
<dbReference type="Proteomes" id="UP000467522">
    <property type="component" value="Unassembled WGS sequence"/>
</dbReference>
<dbReference type="InterPro" id="IPR002539">
    <property type="entry name" value="MaoC-like_dom"/>
</dbReference>
<sequence>MNDASNTISGDAHCDADGHQVDDRHSAGVPPALSRLSALVGKELGVSEWFAIEQTSINAFADVTGDWQSIHVDEELARSGPFGRTIAHGFLTLSLLSAWAFNILPAVEGQQNSVNYGLNSVRFITPVRCGERIRGRFTLKQVTPRSATSLQLTLSVVVEIEDHPKPALVAEWLTLINT</sequence>
<evidence type="ECO:0000313" key="4">
    <source>
        <dbReference type="Proteomes" id="UP000467522"/>
    </source>
</evidence>
<protein>
    <submittedName>
        <fullName evidence="3">Putative enoyl-CoA hydratase 1</fullName>
    </submittedName>
</protein>
<dbReference type="AlphaFoldDB" id="A0A833UR91"/>
<evidence type="ECO:0000259" key="2">
    <source>
        <dbReference type="Pfam" id="PF01575"/>
    </source>
</evidence>
<reference evidence="4" key="1">
    <citation type="journal article" date="2020" name="MBio">
        <title>Horizontal gene transfer to a defensive symbiont with a reduced genome amongst a multipartite beetle microbiome.</title>
        <authorList>
            <person name="Waterworth S.C."/>
            <person name="Florez L.V."/>
            <person name="Rees E.R."/>
            <person name="Hertweck C."/>
            <person name="Kaltenpoth M."/>
            <person name="Kwan J.C."/>
        </authorList>
    </citation>
    <scope>NUCLEOTIDE SEQUENCE [LARGE SCALE GENOMIC DNA]</scope>
</reference>